<dbReference type="EMBL" id="JALHLG010000005">
    <property type="protein sequence ID" value="MCJ2186387.1"/>
    <property type="molecule type" value="Genomic_DNA"/>
</dbReference>
<dbReference type="NCBIfam" id="NF007914">
    <property type="entry name" value="PRK10628.1"/>
    <property type="match status" value="1"/>
</dbReference>
<dbReference type="Pfam" id="PF02900">
    <property type="entry name" value="LigB"/>
    <property type="match status" value="1"/>
</dbReference>
<evidence type="ECO:0000313" key="7">
    <source>
        <dbReference type="EMBL" id="MCJ2186387.1"/>
    </source>
</evidence>
<dbReference type="InterPro" id="IPR004183">
    <property type="entry name" value="Xdiol_dOase_suB"/>
</dbReference>
<dbReference type="PANTHER" id="PTHR30096">
    <property type="entry name" value="4,5-DOPA DIOXYGENASE EXTRADIOL-LIKE PROTEIN"/>
    <property type="match status" value="1"/>
</dbReference>
<evidence type="ECO:0000256" key="1">
    <source>
        <dbReference type="ARBA" id="ARBA00001947"/>
    </source>
</evidence>
<reference evidence="7 8" key="1">
    <citation type="submission" date="2022-04" db="EMBL/GenBank/DDBJ databases">
        <title>Identification of a novel bacterium isolated from mangrove sediments.</title>
        <authorList>
            <person name="Pan X."/>
        </authorList>
    </citation>
    <scope>NUCLEOTIDE SEQUENCE [LARGE SCALE GENOMIC DNA]</scope>
    <source>
        <strain evidence="7 8">B2638</strain>
    </source>
</reference>
<dbReference type="PANTHER" id="PTHR30096:SF0">
    <property type="entry name" value="4,5-DOPA DIOXYGENASE EXTRADIOL-LIKE PROTEIN"/>
    <property type="match status" value="1"/>
</dbReference>
<comment type="cofactor">
    <cofactor evidence="1">
        <name>Zn(2+)</name>
        <dbReference type="ChEBI" id="CHEBI:29105"/>
    </cofactor>
</comment>
<comment type="caution">
    <text evidence="7">The sequence shown here is derived from an EMBL/GenBank/DDBJ whole genome shotgun (WGS) entry which is preliminary data.</text>
</comment>
<organism evidence="7 8">
    <name type="scientific">Novosphingobium beihaiensis</name>
    <dbReference type="NCBI Taxonomy" id="2930389"/>
    <lineage>
        <taxon>Bacteria</taxon>
        <taxon>Pseudomonadati</taxon>
        <taxon>Pseudomonadota</taxon>
        <taxon>Alphaproteobacteria</taxon>
        <taxon>Sphingomonadales</taxon>
        <taxon>Sphingomonadaceae</taxon>
        <taxon>Novosphingobium</taxon>
    </lineage>
</organism>
<sequence length="267" mass="29016">MTKSMPALFVGHGSPMTMITENPERRYLEWLGPRLPRPEAILTVTAHWETNGAAHITDGDHPRTIHDFRGFPEELYRKHYAAPNAPALQARIEELAGPGRVVRDTSWGFDHGVWGVLAMLYPDADIPVVAMSVDRAMGAEAHLELAQRLAPLRGEGVMIVGSGNIVHNLALYRSTMGTVPEWADDFRNRINAAVVANDHAALTRFSADDKAAAAAINSAEHYLPLLYAVGARLPGDEVAVFNDSIDGALSMTSYLFGDVTPAKPQDG</sequence>
<dbReference type="Gene3D" id="3.40.830.10">
    <property type="entry name" value="LigB-like"/>
    <property type="match status" value="1"/>
</dbReference>
<comment type="similarity">
    <text evidence="2">Belongs to the DODA-type extradiol aromatic ring-opening dioxygenase family.</text>
</comment>
<evidence type="ECO:0000256" key="5">
    <source>
        <dbReference type="ARBA" id="ARBA00023002"/>
    </source>
</evidence>
<evidence type="ECO:0000313" key="8">
    <source>
        <dbReference type="Proteomes" id="UP001202281"/>
    </source>
</evidence>
<dbReference type="SUPFAM" id="SSF53213">
    <property type="entry name" value="LigB-like"/>
    <property type="match status" value="1"/>
</dbReference>
<keyword evidence="7" id="KW-0223">Dioxygenase</keyword>
<dbReference type="Proteomes" id="UP001202281">
    <property type="component" value="Unassembled WGS sequence"/>
</dbReference>
<evidence type="ECO:0000256" key="3">
    <source>
        <dbReference type="ARBA" id="ARBA00022723"/>
    </source>
</evidence>
<dbReference type="GO" id="GO:0050297">
    <property type="term" value="F:stizolobate synthase activity"/>
    <property type="evidence" value="ECO:0007669"/>
    <property type="project" value="UniProtKB-EC"/>
</dbReference>
<keyword evidence="4" id="KW-0862">Zinc</keyword>
<keyword evidence="3" id="KW-0479">Metal-binding</keyword>
<dbReference type="CDD" id="cd07363">
    <property type="entry name" value="45_DOPA_Dioxygenase"/>
    <property type="match status" value="1"/>
</dbReference>
<dbReference type="EC" id="1.13.11.29" evidence="7"/>
<evidence type="ECO:0000256" key="2">
    <source>
        <dbReference type="ARBA" id="ARBA00007581"/>
    </source>
</evidence>
<dbReference type="RefSeq" id="WP_243918748.1">
    <property type="nucleotide sequence ID" value="NZ_JALHLG010000005.1"/>
</dbReference>
<protein>
    <submittedName>
        <fullName evidence="7">4,5-DOPA dioxygenase extradiol</fullName>
        <ecNumber evidence="7">1.13.11.29</ecNumber>
    </submittedName>
</protein>
<keyword evidence="8" id="KW-1185">Reference proteome</keyword>
<name>A0ABT0BMX3_9SPHN</name>
<dbReference type="PIRSF" id="PIRSF006157">
    <property type="entry name" value="Doxgns_DODA"/>
    <property type="match status" value="1"/>
</dbReference>
<proteinExistence type="inferred from homology"/>
<gene>
    <name evidence="7" type="primary">ygiD</name>
    <name evidence="7" type="ORF">MTR66_06095</name>
</gene>
<evidence type="ECO:0000256" key="4">
    <source>
        <dbReference type="ARBA" id="ARBA00022833"/>
    </source>
</evidence>
<keyword evidence="5 7" id="KW-0560">Oxidoreductase</keyword>
<evidence type="ECO:0000259" key="6">
    <source>
        <dbReference type="Pfam" id="PF02900"/>
    </source>
</evidence>
<dbReference type="InterPro" id="IPR014436">
    <property type="entry name" value="Extradiol_dOase_DODA"/>
</dbReference>
<feature type="domain" description="Extradiol ring-cleavage dioxygenase class III enzyme subunit B" evidence="6">
    <location>
        <begin position="8"/>
        <end position="231"/>
    </location>
</feature>
<accession>A0ABT0BMX3</accession>